<proteinExistence type="predicted"/>
<dbReference type="EMBL" id="SMRP01000006">
    <property type="protein sequence ID" value="TDG23178.1"/>
    <property type="molecule type" value="Genomic_DNA"/>
</dbReference>
<keyword evidence="3" id="KW-1185">Reference proteome</keyword>
<feature type="chain" id="PRO_5020255058" evidence="1">
    <location>
        <begin position="22"/>
        <end position="115"/>
    </location>
</feature>
<dbReference type="SUPFAM" id="SSF46626">
    <property type="entry name" value="Cytochrome c"/>
    <property type="match status" value="1"/>
</dbReference>
<dbReference type="InterPro" id="IPR036909">
    <property type="entry name" value="Cyt_c-like_dom_sf"/>
</dbReference>
<accession>A0A4V2ZZ14</accession>
<comment type="caution">
    <text evidence="2">The sequence shown here is derived from an EMBL/GenBank/DDBJ whole genome shotgun (WGS) entry which is preliminary data.</text>
</comment>
<protein>
    <submittedName>
        <fullName evidence="2">Cytochrome c</fullName>
    </submittedName>
</protein>
<reference evidence="2 3" key="1">
    <citation type="submission" date="2019-03" db="EMBL/GenBank/DDBJ databases">
        <title>Paraburkholderia sp. 4M-K11, isolated from subtropical forest soil.</title>
        <authorList>
            <person name="Gao Z.-H."/>
            <person name="Qiu L.-H."/>
        </authorList>
    </citation>
    <scope>NUCLEOTIDE SEQUENCE [LARGE SCALE GENOMIC DNA]</scope>
    <source>
        <strain evidence="2 3">4M-K11</strain>
    </source>
</reference>
<evidence type="ECO:0000313" key="3">
    <source>
        <dbReference type="Proteomes" id="UP000295722"/>
    </source>
</evidence>
<feature type="signal peptide" evidence="1">
    <location>
        <begin position="1"/>
        <end position="21"/>
    </location>
</feature>
<name>A0A4V2ZZ14_9BURK</name>
<gene>
    <name evidence="2" type="ORF">EYW47_14665</name>
</gene>
<dbReference type="RefSeq" id="WP_133195548.1">
    <property type="nucleotide sequence ID" value="NZ_JBHUCW010000009.1"/>
</dbReference>
<dbReference type="Proteomes" id="UP000295722">
    <property type="component" value="Unassembled WGS sequence"/>
</dbReference>
<dbReference type="AlphaFoldDB" id="A0A4V2ZZ14"/>
<evidence type="ECO:0000313" key="2">
    <source>
        <dbReference type="EMBL" id="TDG23178.1"/>
    </source>
</evidence>
<sequence>MKTGISATVIVLAAAASCAYAQPSDHNSLAAGVNRTVEVSFPESTTVLPPGEGAEIVNSQCVICHSAGMITRQPPLSFDQWKAEVEKMRTTYGAPLPVDQIETVARYLATINGKH</sequence>
<dbReference type="PROSITE" id="PS51257">
    <property type="entry name" value="PROKAR_LIPOPROTEIN"/>
    <property type="match status" value="1"/>
</dbReference>
<evidence type="ECO:0000256" key="1">
    <source>
        <dbReference type="SAM" id="SignalP"/>
    </source>
</evidence>
<dbReference type="OrthoDB" id="8593494at2"/>
<dbReference type="GO" id="GO:0009055">
    <property type="term" value="F:electron transfer activity"/>
    <property type="evidence" value="ECO:0007669"/>
    <property type="project" value="InterPro"/>
</dbReference>
<dbReference type="Gene3D" id="1.10.760.10">
    <property type="entry name" value="Cytochrome c-like domain"/>
    <property type="match status" value="1"/>
</dbReference>
<dbReference type="GO" id="GO:0020037">
    <property type="term" value="F:heme binding"/>
    <property type="evidence" value="ECO:0007669"/>
    <property type="project" value="InterPro"/>
</dbReference>
<keyword evidence="1" id="KW-0732">Signal</keyword>
<organism evidence="2 3">
    <name type="scientific">Paraburkholderia silviterrae</name>
    <dbReference type="NCBI Taxonomy" id="2528715"/>
    <lineage>
        <taxon>Bacteria</taxon>
        <taxon>Pseudomonadati</taxon>
        <taxon>Pseudomonadota</taxon>
        <taxon>Betaproteobacteria</taxon>
        <taxon>Burkholderiales</taxon>
        <taxon>Burkholderiaceae</taxon>
        <taxon>Paraburkholderia</taxon>
    </lineage>
</organism>